<dbReference type="RefSeq" id="XP_037221067.1">
    <property type="nucleotide sequence ID" value="XM_037363146.1"/>
</dbReference>
<keyword evidence="3" id="KW-0949">S-adenosyl-L-methionine</keyword>
<evidence type="ECO:0000259" key="5">
    <source>
        <dbReference type="Pfam" id="PF08100"/>
    </source>
</evidence>
<proteinExistence type="predicted"/>
<keyword evidence="2" id="KW-0808">Transferase</keyword>
<dbReference type="InterPro" id="IPR001077">
    <property type="entry name" value="COMT_C"/>
</dbReference>
<evidence type="ECO:0000256" key="2">
    <source>
        <dbReference type="ARBA" id="ARBA00022679"/>
    </source>
</evidence>
<dbReference type="Pfam" id="PF08100">
    <property type="entry name" value="Dimerisation"/>
    <property type="match status" value="1"/>
</dbReference>
<dbReference type="InterPro" id="IPR012967">
    <property type="entry name" value="COMT_dimerisation"/>
</dbReference>
<dbReference type="AlphaFoldDB" id="A0A8H6SS75"/>
<comment type="caution">
    <text evidence="6">The sequence shown here is derived from an EMBL/GenBank/DDBJ whole genome shotgun (WGS) entry which is preliminary data.</text>
</comment>
<keyword evidence="1" id="KW-0489">Methyltransferase</keyword>
<accession>A0A8H6SS75</accession>
<keyword evidence="7" id="KW-1185">Reference proteome</keyword>
<dbReference type="Gene3D" id="3.40.50.150">
    <property type="entry name" value="Vaccinia Virus protein VP39"/>
    <property type="match status" value="1"/>
</dbReference>
<dbReference type="InterPro" id="IPR029063">
    <property type="entry name" value="SAM-dependent_MTases_sf"/>
</dbReference>
<dbReference type="SUPFAM" id="SSF46785">
    <property type="entry name" value="Winged helix' DNA-binding domain"/>
    <property type="match status" value="1"/>
</dbReference>
<feature type="domain" description="O-methyltransferase dimerisation" evidence="5">
    <location>
        <begin position="89"/>
        <end position="164"/>
    </location>
</feature>
<dbReference type="GO" id="GO:0032259">
    <property type="term" value="P:methylation"/>
    <property type="evidence" value="ECO:0007669"/>
    <property type="project" value="UniProtKB-KW"/>
</dbReference>
<dbReference type="EMBL" id="JACAZF010000005">
    <property type="protein sequence ID" value="KAF7304095.1"/>
    <property type="molecule type" value="Genomic_DNA"/>
</dbReference>
<evidence type="ECO:0000256" key="1">
    <source>
        <dbReference type="ARBA" id="ARBA00022603"/>
    </source>
</evidence>
<organism evidence="6 7">
    <name type="scientific">Mycena indigotica</name>
    <dbReference type="NCBI Taxonomy" id="2126181"/>
    <lineage>
        <taxon>Eukaryota</taxon>
        <taxon>Fungi</taxon>
        <taxon>Dikarya</taxon>
        <taxon>Basidiomycota</taxon>
        <taxon>Agaricomycotina</taxon>
        <taxon>Agaricomycetes</taxon>
        <taxon>Agaricomycetidae</taxon>
        <taxon>Agaricales</taxon>
        <taxon>Marasmiineae</taxon>
        <taxon>Mycenaceae</taxon>
        <taxon>Mycena</taxon>
    </lineage>
</organism>
<dbReference type="OrthoDB" id="2410195at2759"/>
<dbReference type="SUPFAM" id="SSF53335">
    <property type="entry name" value="S-adenosyl-L-methionine-dependent methyltransferases"/>
    <property type="match status" value="1"/>
</dbReference>
<dbReference type="InterPro" id="IPR016461">
    <property type="entry name" value="COMT-like"/>
</dbReference>
<dbReference type="InterPro" id="IPR036388">
    <property type="entry name" value="WH-like_DNA-bd_sf"/>
</dbReference>
<dbReference type="PANTHER" id="PTHR43712">
    <property type="entry name" value="PUTATIVE (AFU_ORTHOLOGUE AFUA_4G14580)-RELATED"/>
    <property type="match status" value="1"/>
</dbReference>
<dbReference type="PANTHER" id="PTHR43712:SF2">
    <property type="entry name" value="O-METHYLTRANSFERASE CICE"/>
    <property type="match status" value="1"/>
</dbReference>
<protein>
    <recommendedName>
        <fullName evidence="8">O-methyltransferase</fullName>
    </recommendedName>
</protein>
<dbReference type="CDD" id="cd02440">
    <property type="entry name" value="AdoMet_MTases"/>
    <property type="match status" value="1"/>
</dbReference>
<dbReference type="InterPro" id="IPR036390">
    <property type="entry name" value="WH_DNA-bd_sf"/>
</dbReference>
<dbReference type="Pfam" id="PF00891">
    <property type="entry name" value="Methyltransf_2"/>
    <property type="match status" value="1"/>
</dbReference>
<dbReference type="GO" id="GO:0046983">
    <property type="term" value="F:protein dimerization activity"/>
    <property type="evidence" value="ECO:0007669"/>
    <property type="project" value="InterPro"/>
</dbReference>
<name>A0A8H6SS75_9AGAR</name>
<dbReference type="Proteomes" id="UP000636479">
    <property type="component" value="Unassembled WGS sequence"/>
</dbReference>
<gene>
    <name evidence="6" type="ORF">MIND_00641000</name>
</gene>
<dbReference type="Gene3D" id="1.10.10.10">
    <property type="entry name" value="Winged helix-like DNA-binding domain superfamily/Winged helix DNA-binding domain"/>
    <property type="match status" value="1"/>
</dbReference>
<evidence type="ECO:0000313" key="6">
    <source>
        <dbReference type="EMBL" id="KAF7304095.1"/>
    </source>
</evidence>
<evidence type="ECO:0000256" key="3">
    <source>
        <dbReference type="ARBA" id="ARBA00022691"/>
    </source>
</evidence>
<evidence type="ECO:0000313" key="7">
    <source>
        <dbReference type="Proteomes" id="UP000636479"/>
    </source>
</evidence>
<reference evidence="6" key="1">
    <citation type="submission" date="2020-05" db="EMBL/GenBank/DDBJ databases">
        <title>Mycena genomes resolve the evolution of fungal bioluminescence.</title>
        <authorList>
            <person name="Tsai I.J."/>
        </authorList>
    </citation>
    <scope>NUCLEOTIDE SEQUENCE</scope>
    <source>
        <strain evidence="6">171206Taipei</strain>
    </source>
</reference>
<evidence type="ECO:0000259" key="4">
    <source>
        <dbReference type="Pfam" id="PF00891"/>
    </source>
</evidence>
<dbReference type="PROSITE" id="PS51683">
    <property type="entry name" value="SAM_OMT_II"/>
    <property type="match status" value="1"/>
</dbReference>
<dbReference type="GO" id="GO:0008171">
    <property type="term" value="F:O-methyltransferase activity"/>
    <property type="evidence" value="ECO:0007669"/>
    <property type="project" value="InterPro"/>
</dbReference>
<feature type="domain" description="O-methyltransferase C-terminal" evidence="4">
    <location>
        <begin position="205"/>
        <end position="439"/>
    </location>
</feature>
<evidence type="ECO:0008006" key="8">
    <source>
        <dbReference type="Google" id="ProtNLM"/>
    </source>
</evidence>
<sequence>MADTTRTQIETLRQLAKIVNESLDTIEAAYSQAGVALPSLNSPTFSSADPAEVLRTEPAVARATLDIMAAAAQLSAEVCSPLTMVLNASQSFYLASCLNVASELNVVEILKEYGAGGVHVDEIAARSKTETGLLSRILRLLATHHVFREVKPDVFANNRISAVLDKGQSAADLFAKPEERFTKDTGIVALVEYCSDDLLRVSAELTTTILNAQPNVYPYNRAFDTDLPMFYFFQRPENAYKLKRFALGMQGIQTTSSLSEGVLGQSGFEWDTLPADAVVVDVGCGNGHVSLAIAQKHPKLKIVNQDLARQVGLAKQYWETEMPSHIENQRVEFQGDADHDFFQPQPVKNADIFLLRFIAHNWDDVKLAHILQKLRDAAMPTTKLVILDKIQLFAASWEPLLSNWGVGNAEYYYFDMGVHNMLGGGERTLPAFAAVLARAHWRLDKVYRPQGSHQPHIVAVPM</sequence>
<dbReference type="GeneID" id="59345662"/>